<evidence type="ECO:0000256" key="1">
    <source>
        <dbReference type="SAM" id="Phobius"/>
    </source>
</evidence>
<organism evidence="2 3">
    <name type="scientific">Roseateles chitinivorans</name>
    <dbReference type="NCBI Taxonomy" id="2917965"/>
    <lineage>
        <taxon>Bacteria</taxon>
        <taxon>Pseudomonadati</taxon>
        <taxon>Pseudomonadota</taxon>
        <taxon>Betaproteobacteria</taxon>
        <taxon>Burkholderiales</taxon>
        <taxon>Sphaerotilaceae</taxon>
        <taxon>Roseateles</taxon>
    </lineage>
</organism>
<keyword evidence="1" id="KW-1133">Transmembrane helix</keyword>
<gene>
    <name evidence="2" type="ORF">CS062_03525</name>
</gene>
<dbReference type="OrthoDB" id="8908883at2"/>
<protein>
    <submittedName>
        <fullName evidence="2">Uncharacterized protein</fullName>
    </submittedName>
</protein>
<keyword evidence="1" id="KW-0472">Membrane</keyword>
<feature type="transmembrane region" description="Helical" evidence="1">
    <location>
        <begin position="69"/>
        <end position="86"/>
    </location>
</feature>
<feature type="transmembrane region" description="Helical" evidence="1">
    <location>
        <begin position="6"/>
        <end position="32"/>
    </location>
</feature>
<dbReference type="AlphaFoldDB" id="A0A2G9CE24"/>
<name>A0A2G9CE24_9BURK</name>
<evidence type="ECO:0000313" key="2">
    <source>
        <dbReference type="EMBL" id="PIM54696.1"/>
    </source>
</evidence>
<accession>A0A2G9CE24</accession>
<dbReference type="Proteomes" id="UP000231501">
    <property type="component" value="Unassembled WGS sequence"/>
</dbReference>
<dbReference type="RefSeq" id="WP_099860075.1">
    <property type="nucleotide sequence ID" value="NZ_PEOG01000008.1"/>
</dbReference>
<evidence type="ECO:0000313" key="3">
    <source>
        <dbReference type="Proteomes" id="UP000231501"/>
    </source>
</evidence>
<feature type="transmembrane region" description="Helical" evidence="1">
    <location>
        <begin position="44"/>
        <end position="63"/>
    </location>
</feature>
<sequence length="90" mass="9618">MDPLDAVWHLGNLFLPAWGVAALMALALKLIWRETVAGMRWRTLAVWGGLGGTMGIAAALMLTGRDGTMAGYGLMLLGVTAAQWGVSYKR</sequence>
<keyword evidence="1" id="KW-0812">Transmembrane</keyword>
<dbReference type="EMBL" id="PEOG01000008">
    <property type="protein sequence ID" value="PIM54696.1"/>
    <property type="molecule type" value="Genomic_DNA"/>
</dbReference>
<keyword evidence="3" id="KW-1185">Reference proteome</keyword>
<comment type="caution">
    <text evidence="2">The sequence shown here is derived from an EMBL/GenBank/DDBJ whole genome shotgun (WGS) entry which is preliminary data.</text>
</comment>
<reference evidence="2 3" key="1">
    <citation type="submission" date="2017-11" db="EMBL/GenBank/DDBJ databases">
        <title>Draft genome sequence of Mitsuaria sp. HWN-4.</title>
        <authorList>
            <person name="Gundlapally S.R."/>
        </authorList>
    </citation>
    <scope>NUCLEOTIDE SEQUENCE [LARGE SCALE GENOMIC DNA]</scope>
    <source>
        <strain evidence="2 3">HWN-4</strain>
    </source>
</reference>
<proteinExistence type="predicted"/>